<proteinExistence type="predicted"/>
<reference evidence="2" key="1">
    <citation type="submission" date="2021-03" db="EMBL/GenBank/DDBJ databases">
        <title>Draft genome sequence of rust myrtle Austropuccinia psidii MF-1, a brazilian biotype.</title>
        <authorList>
            <person name="Quecine M.C."/>
            <person name="Pachon D.M.R."/>
            <person name="Bonatelli M.L."/>
            <person name="Correr F.H."/>
            <person name="Franceschini L.M."/>
            <person name="Leite T.F."/>
            <person name="Margarido G.R.A."/>
            <person name="Almeida C.A."/>
            <person name="Ferrarezi J.A."/>
            <person name="Labate C.A."/>
        </authorList>
    </citation>
    <scope>NUCLEOTIDE SEQUENCE</scope>
    <source>
        <strain evidence="2">MF-1</strain>
    </source>
</reference>
<dbReference type="EMBL" id="AVOT02030733">
    <property type="protein sequence ID" value="MBW0524024.1"/>
    <property type="molecule type" value="Genomic_DNA"/>
</dbReference>
<organism evidence="2 3">
    <name type="scientific">Austropuccinia psidii MF-1</name>
    <dbReference type="NCBI Taxonomy" id="1389203"/>
    <lineage>
        <taxon>Eukaryota</taxon>
        <taxon>Fungi</taxon>
        <taxon>Dikarya</taxon>
        <taxon>Basidiomycota</taxon>
        <taxon>Pucciniomycotina</taxon>
        <taxon>Pucciniomycetes</taxon>
        <taxon>Pucciniales</taxon>
        <taxon>Sphaerophragmiaceae</taxon>
        <taxon>Austropuccinia</taxon>
    </lineage>
</organism>
<sequence length="140" mass="15756">MSALHQPSELMIPRTIRTALASNYKSEWLLAAEKELKGFEQHNVWTPISPEKGMKVLGGKWVSDVKGQASSSIEQFKARDVAHGFSQRLGVDCFDVYAPTASMNSLRLLLAMKFQYSMLLTDFGVCSIYPYSPIEEVIYM</sequence>
<dbReference type="Proteomes" id="UP000765509">
    <property type="component" value="Unassembled WGS sequence"/>
</dbReference>
<dbReference type="AlphaFoldDB" id="A0A9Q3EMQ3"/>
<accession>A0A9Q3EMQ3</accession>
<evidence type="ECO:0000313" key="2">
    <source>
        <dbReference type="EMBL" id="MBW0524024.1"/>
    </source>
</evidence>
<dbReference type="Pfam" id="PF07727">
    <property type="entry name" value="RVT_2"/>
    <property type="match status" value="1"/>
</dbReference>
<dbReference type="OrthoDB" id="3059824at2759"/>
<dbReference type="InterPro" id="IPR013103">
    <property type="entry name" value="RVT_2"/>
</dbReference>
<protein>
    <recommendedName>
        <fullName evidence="1">Reverse transcriptase Ty1/copia-type domain-containing protein</fullName>
    </recommendedName>
</protein>
<evidence type="ECO:0000259" key="1">
    <source>
        <dbReference type="Pfam" id="PF07727"/>
    </source>
</evidence>
<keyword evidence="3" id="KW-1185">Reference proteome</keyword>
<feature type="domain" description="Reverse transcriptase Ty1/copia-type" evidence="1">
    <location>
        <begin position="43"/>
        <end position="140"/>
    </location>
</feature>
<evidence type="ECO:0000313" key="3">
    <source>
        <dbReference type="Proteomes" id="UP000765509"/>
    </source>
</evidence>
<comment type="caution">
    <text evidence="2">The sequence shown here is derived from an EMBL/GenBank/DDBJ whole genome shotgun (WGS) entry which is preliminary data.</text>
</comment>
<gene>
    <name evidence="2" type="ORF">O181_063739</name>
</gene>
<name>A0A9Q3EMQ3_9BASI</name>